<feature type="compositionally biased region" description="Basic residues" evidence="5">
    <location>
        <begin position="189"/>
        <end position="202"/>
    </location>
</feature>
<organism evidence="8 9">
    <name type="scientific">Melghirimyces profundicolus</name>
    <dbReference type="NCBI Taxonomy" id="1242148"/>
    <lineage>
        <taxon>Bacteria</taxon>
        <taxon>Bacillati</taxon>
        <taxon>Bacillota</taxon>
        <taxon>Bacilli</taxon>
        <taxon>Bacillales</taxon>
        <taxon>Thermoactinomycetaceae</taxon>
        <taxon>Melghirimyces</taxon>
    </lineage>
</organism>
<reference evidence="8 9" key="1">
    <citation type="submission" date="2018-04" db="EMBL/GenBank/DDBJ databases">
        <title>Genomic Encyclopedia of Archaeal and Bacterial Type Strains, Phase II (KMG-II): from individual species to whole genera.</title>
        <authorList>
            <person name="Goeker M."/>
        </authorList>
    </citation>
    <scope>NUCLEOTIDE SEQUENCE [LARGE SCALE GENOMIC DNA]</scope>
    <source>
        <strain evidence="8 9">DSM 45787</strain>
    </source>
</reference>
<keyword evidence="2 6" id="KW-0812">Transmembrane</keyword>
<dbReference type="PANTHER" id="PTHR11730">
    <property type="entry name" value="AMMONIUM TRANSPORTER"/>
    <property type="match status" value="1"/>
</dbReference>
<dbReference type="EMBL" id="QBKR01000022">
    <property type="protein sequence ID" value="PTX55054.1"/>
    <property type="molecule type" value="Genomic_DNA"/>
</dbReference>
<evidence type="ECO:0000313" key="8">
    <source>
        <dbReference type="EMBL" id="PTX55054.1"/>
    </source>
</evidence>
<dbReference type="SUPFAM" id="SSF111352">
    <property type="entry name" value="Ammonium transporter"/>
    <property type="match status" value="1"/>
</dbReference>
<dbReference type="GO" id="GO:0097272">
    <property type="term" value="P:ammonium homeostasis"/>
    <property type="evidence" value="ECO:0007669"/>
    <property type="project" value="TreeGrafter"/>
</dbReference>
<evidence type="ECO:0000313" key="9">
    <source>
        <dbReference type="Proteomes" id="UP000244240"/>
    </source>
</evidence>
<evidence type="ECO:0000259" key="7">
    <source>
        <dbReference type="Pfam" id="PF00909"/>
    </source>
</evidence>
<evidence type="ECO:0000256" key="1">
    <source>
        <dbReference type="ARBA" id="ARBA00004141"/>
    </source>
</evidence>
<dbReference type="AlphaFoldDB" id="A0A2T6BG67"/>
<proteinExistence type="predicted"/>
<dbReference type="GO" id="GO:0016020">
    <property type="term" value="C:membrane"/>
    <property type="evidence" value="ECO:0007669"/>
    <property type="project" value="UniProtKB-SubCell"/>
</dbReference>
<evidence type="ECO:0000256" key="5">
    <source>
        <dbReference type="SAM" id="MobiDB-lite"/>
    </source>
</evidence>
<feature type="transmembrane region" description="Helical" evidence="6">
    <location>
        <begin position="12"/>
        <end position="31"/>
    </location>
</feature>
<name>A0A2T6BG67_9BACL</name>
<feature type="domain" description="Ammonium transporter AmtB-like" evidence="7">
    <location>
        <begin position="12"/>
        <end position="114"/>
    </location>
</feature>
<keyword evidence="3 6" id="KW-1133">Transmembrane helix</keyword>
<dbReference type="Proteomes" id="UP000244240">
    <property type="component" value="Unassembled WGS sequence"/>
</dbReference>
<dbReference type="InterPro" id="IPR029020">
    <property type="entry name" value="Ammonium/urea_transptr"/>
</dbReference>
<dbReference type="Pfam" id="PF00909">
    <property type="entry name" value="Ammonium_transp"/>
    <property type="match status" value="1"/>
</dbReference>
<accession>A0A2T6BG67</accession>
<dbReference type="InterPro" id="IPR024041">
    <property type="entry name" value="NH4_transpt_AmtB-like_dom"/>
</dbReference>
<gene>
    <name evidence="8" type="ORF">C8P63_12213</name>
</gene>
<dbReference type="PANTHER" id="PTHR11730:SF89">
    <property type="entry name" value="AMMONIUM TRANSPORTER SLL0108-RELATED"/>
    <property type="match status" value="1"/>
</dbReference>
<keyword evidence="9" id="KW-1185">Reference proteome</keyword>
<comment type="caution">
    <text evidence="8">The sequence shown here is derived from an EMBL/GenBank/DDBJ whole genome shotgun (WGS) entry which is preliminary data.</text>
</comment>
<evidence type="ECO:0000256" key="4">
    <source>
        <dbReference type="ARBA" id="ARBA00023136"/>
    </source>
</evidence>
<evidence type="ECO:0000256" key="3">
    <source>
        <dbReference type="ARBA" id="ARBA00022989"/>
    </source>
</evidence>
<keyword evidence="4 6" id="KW-0472">Membrane</keyword>
<feature type="transmembrane region" description="Helical" evidence="6">
    <location>
        <begin position="52"/>
        <end position="75"/>
    </location>
</feature>
<evidence type="ECO:0000256" key="6">
    <source>
        <dbReference type="SAM" id="Phobius"/>
    </source>
</evidence>
<dbReference type="Gene3D" id="1.10.3430.10">
    <property type="entry name" value="Ammonium transporter AmtB like domains"/>
    <property type="match status" value="1"/>
</dbReference>
<comment type="subcellular location">
    <subcellularLocation>
        <location evidence="1">Membrane</location>
        <topology evidence="1">Multi-pass membrane protein</topology>
    </subcellularLocation>
</comment>
<protein>
    <submittedName>
        <fullName evidence="8">Ammonium transporter family</fullName>
    </submittedName>
</protein>
<evidence type="ECO:0000256" key="2">
    <source>
        <dbReference type="ARBA" id="ARBA00022692"/>
    </source>
</evidence>
<dbReference type="GO" id="GO:0008519">
    <property type="term" value="F:ammonium channel activity"/>
    <property type="evidence" value="ECO:0007669"/>
    <property type="project" value="InterPro"/>
</dbReference>
<feature type="region of interest" description="Disordered" evidence="5">
    <location>
        <begin position="153"/>
        <end position="211"/>
    </location>
</feature>
<sequence>MLEKVVLSLDSVWVLLCAILVIFMQAGFALLEAGSTRMKNAGHVAGKQILGFSLAALAFWAFGYGLTFGEGNPWVGTTGWFLDLPAETGEIPLEISYLFQLSFAAVSLAIAWGASYGYPEQLPAAHTGQVDVKEGGYLPLVVRLLSWDPIGVHGGTDPGDRRPPGLVGGEDGVGSLCAGGFSQDAVSHPQRRRSGRSSRSRKVTPGGEERS</sequence>